<sequence>MNMEIKVLDTEEARNVMIVEVENVKNMGYEKLATYQGASKLLSYEVSTSGHAKPSEGGCGHGREDGELEAGAEADGHDHSNDQGGDNGHDHSHDHGDGGNGHDHSHGDEFGNDEAPGEYDVEVESAWQTEEGGNLLVHIALFERGWSVAIPMTYGFIMKPDGELLEEVEPEAGTETEPS</sequence>
<feature type="region of interest" description="Disordered" evidence="1">
    <location>
        <begin position="72"/>
        <end position="116"/>
    </location>
</feature>
<proteinExistence type="predicted"/>
<reference evidence="2" key="1">
    <citation type="submission" date="2018-06" db="EMBL/GenBank/DDBJ databases">
        <authorList>
            <person name="Zhirakovskaya E."/>
        </authorList>
    </citation>
    <scope>NUCLEOTIDE SEQUENCE</scope>
</reference>
<dbReference type="EMBL" id="UOEA01000064">
    <property type="protein sequence ID" value="VAV84290.1"/>
    <property type="molecule type" value="Genomic_DNA"/>
</dbReference>
<evidence type="ECO:0000313" key="2">
    <source>
        <dbReference type="EMBL" id="VAV84290.1"/>
    </source>
</evidence>
<accession>A0A3B0QS94</accession>
<evidence type="ECO:0000256" key="1">
    <source>
        <dbReference type="SAM" id="MobiDB-lite"/>
    </source>
</evidence>
<feature type="region of interest" description="Disordered" evidence="1">
    <location>
        <begin position="48"/>
        <end position="67"/>
    </location>
</feature>
<gene>
    <name evidence="2" type="ORF">MNBD_DELTA01-1331</name>
</gene>
<name>A0A3B0QS94_9ZZZZ</name>
<feature type="compositionally biased region" description="Basic and acidic residues" evidence="1">
    <location>
        <begin position="74"/>
        <end position="109"/>
    </location>
</feature>
<dbReference type="AlphaFoldDB" id="A0A3B0QS94"/>
<organism evidence="2">
    <name type="scientific">hydrothermal vent metagenome</name>
    <dbReference type="NCBI Taxonomy" id="652676"/>
    <lineage>
        <taxon>unclassified sequences</taxon>
        <taxon>metagenomes</taxon>
        <taxon>ecological metagenomes</taxon>
    </lineage>
</organism>
<protein>
    <submittedName>
        <fullName evidence="2">Uncharacterized protein</fullName>
    </submittedName>
</protein>